<dbReference type="RefSeq" id="WP_010740717.1">
    <property type="nucleotide sequence ID" value="NZ_CABGUH010000027.1"/>
</dbReference>
<dbReference type="Proteomes" id="UP000288388">
    <property type="component" value="Unassembled WGS sequence"/>
</dbReference>
<dbReference type="Gene3D" id="3.10.20.480">
    <property type="entry name" value="Antirestriction protein ArdA, domain 1"/>
    <property type="match status" value="1"/>
</dbReference>
<dbReference type="InterPro" id="IPR041893">
    <property type="entry name" value="ArdA_dom3"/>
</dbReference>
<dbReference type="EMBL" id="RYZS01000001">
    <property type="protein sequence ID" value="RVU94470.1"/>
    <property type="molecule type" value="Genomic_DNA"/>
</dbReference>
<protein>
    <submittedName>
        <fullName evidence="1">Antirestriction protein ArdA</fullName>
    </submittedName>
</protein>
<evidence type="ECO:0000313" key="1">
    <source>
        <dbReference type="EMBL" id="RVU94470.1"/>
    </source>
</evidence>
<dbReference type="Pfam" id="PF07275">
    <property type="entry name" value="ArdA"/>
    <property type="match status" value="1"/>
</dbReference>
<dbReference type="AlphaFoldDB" id="A0A437ULE3"/>
<dbReference type="Gene3D" id="1.10.8.560">
    <property type="entry name" value="Antirestriction protein ArdA, domain 2"/>
    <property type="match status" value="1"/>
</dbReference>
<dbReference type="InterPro" id="IPR041896">
    <property type="entry name" value="ArdA_dom2"/>
</dbReference>
<reference evidence="1 2" key="1">
    <citation type="submission" date="2018-12" db="EMBL/GenBank/DDBJ databases">
        <title>A novel vanA-carrying plasmid in a clinical isolate of Enterococcus avium.</title>
        <authorList>
            <person name="Bernasconi O.J."/>
            <person name="Luzzaro F."/>
            <person name="Endimiani A."/>
        </authorList>
    </citation>
    <scope>NUCLEOTIDE SEQUENCE [LARGE SCALE GENOMIC DNA]</scope>
    <source>
        <strain evidence="1 2">LC0559/18</strain>
    </source>
</reference>
<dbReference type="InterPro" id="IPR041895">
    <property type="entry name" value="ArdA_dom1"/>
</dbReference>
<evidence type="ECO:0000313" key="2">
    <source>
        <dbReference type="Proteomes" id="UP000288388"/>
    </source>
</evidence>
<sequence length="161" mass="18290">MEAQIYIANLSKYVSGTIQGGWFDLPVDYSDIAPKLGLNESEEETIILDSDAPFTVTQYDSLDRLNELYEQYSELPSEVRDHAKELIGDLFSSEEDLLENAEDVMFLPDVDTDEKLGSYWVDQGLITVPKELENYIDEEALGRDIRLEGQVVYVSDGCFMK</sequence>
<accession>A0A437ULE3</accession>
<dbReference type="Gene3D" id="1.10.10.1190">
    <property type="entry name" value="Antirestriction protein ArdA, domain 3"/>
    <property type="match status" value="1"/>
</dbReference>
<proteinExistence type="predicted"/>
<dbReference type="InterPro" id="IPR009899">
    <property type="entry name" value="ArdA"/>
</dbReference>
<organism evidence="1 2">
    <name type="scientific">Enterococcus avium</name>
    <name type="common">Streptococcus avium</name>
    <dbReference type="NCBI Taxonomy" id="33945"/>
    <lineage>
        <taxon>Bacteria</taxon>
        <taxon>Bacillati</taxon>
        <taxon>Bacillota</taxon>
        <taxon>Bacilli</taxon>
        <taxon>Lactobacillales</taxon>
        <taxon>Enterococcaceae</taxon>
        <taxon>Enterococcus</taxon>
    </lineage>
</organism>
<name>A0A437ULE3_ENTAV</name>
<comment type="caution">
    <text evidence="1">The sequence shown here is derived from an EMBL/GenBank/DDBJ whole genome shotgun (WGS) entry which is preliminary data.</text>
</comment>
<gene>
    <name evidence="1" type="ORF">EK398_06190</name>
</gene>